<dbReference type="RefSeq" id="XP_022456684.1">
    <property type="nucleotide sequence ID" value="XM_022605191.1"/>
</dbReference>
<accession>W6MJM4</accession>
<feature type="region of interest" description="Disordered" evidence="1">
    <location>
        <begin position="144"/>
        <end position="196"/>
    </location>
</feature>
<dbReference type="AlphaFoldDB" id="W6MJM4"/>
<evidence type="ECO:0000256" key="1">
    <source>
        <dbReference type="SAM" id="MobiDB-lite"/>
    </source>
</evidence>
<dbReference type="EMBL" id="HG793125">
    <property type="protein sequence ID" value="CDK24667.1"/>
    <property type="molecule type" value="Genomic_DNA"/>
</dbReference>
<proteinExistence type="predicted"/>
<evidence type="ECO:0000313" key="3">
    <source>
        <dbReference type="Proteomes" id="UP000019384"/>
    </source>
</evidence>
<dbReference type="GeneID" id="34518072"/>
<feature type="region of interest" description="Disordered" evidence="1">
    <location>
        <begin position="215"/>
        <end position="240"/>
    </location>
</feature>
<reference evidence="2" key="2">
    <citation type="submission" date="2014-02" db="EMBL/GenBank/DDBJ databases">
        <title>Complete DNA sequence of /Kuraishia capsulata/ illustrates novel genomic features among budding yeasts (/Saccharomycotina/).</title>
        <authorList>
            <person name="Morales L."/>
            <person name="Noel B."/>
            <person name="Porcel B."/>
            <person name="Marcet-Houben M."/>
            <person name="Hullo M-F."/>
            <person name="Sacerdot C."/>
            <person name="Tekaia F."/>
            <person name="Leh-Louis V."/>
            <person name="Despons L."/>
            <person name="Khanna V."/>
            <person name="Aury J-M."/>
            <person name="Barbe V."/>
            <person name="Couloux A."/>
            <person name="Labadie K."/>
            <person name="Pelletier E."/>
            <person name="Souciet J-L."/>
            <person name="Boekhout T."/>
            <person name="Gabaldon T."/>
            <person name="Wincker P."/>
            <person name="Dujon B."/>
        </authorList>
    </citation>
    <scope>NUCLEOTIDE SEQUENCE</scope>
    <source>
        <strain evidence="2">CBS 1993</strain>
    </source>
</reference>
<sequence length="240" mass="25389">MSEDSQSVAKSVPQTFFSALDLTPAYLRTPVSSTTASVASSDTDYQNEWASTNSNVCSPMASVVPSVPMPLAFGTLQAPFASLSRPLSRSSSASGVSTVATKDGIEGRRVHRNHNHHLLFAGMPGVNSASGIASMNSYNRNLLNSFSNQDDVDDDSQSGSTESGTGENPKLGEYETDEQAQGGGSSFSHNVPGAPPVTLLEKMDLYKHGVVGTEGYQKDDEDTMTGSISDSSSYFNDVMH</sequence>
<feature type="compositionally biased region" description="Polar residues" evidence="1">
    <location>
        <begin position="224"/>
        <end position="240"/>
    </location>
</feature>
<name>W6MJM4_9ASCO</name>
<keyword evidence="3" id="KW-1185">Reference proteome</keyword>
<organism evidence="2 3">
    <name type="scientific">Kuraishia capsulata CBS 1993</name>
    <dbReference type="NCBI Taxonomy" id="1382522"/>
    <lineage>
        <taxon>Eukaryota</taxon>
        <taxon>Fungi</taxon>
        <taxon>Dikarya</taxon>
        <taxon>Ascomycota</taxon>
        <taxon>Saccharomycotina</taxon>
        <taxon>Pichiomycetes</taxon>
        <taxon>Pichiales</taxon>
        <taxon>Pichiaceae</taxon>
        <taxon>Kuraishia</taxon>
    </lineage>
</organism>
<dbReference type="HOGENOM" id="CLU_1156547_0_0_1"/>
<evidence type="ECO:0000313" key="2">
    <source>
        <dbReference type="EMBL" id="CDK24667.1"/>
    </source>
</evidence>
<gene>
    <name evidence="2" type="ORF">KUCA_T00000633001</name>
</gene>
<dbReference type="Proteomes" id="UP000019384">
    <property type="component" value="Unassembled WGS sequence"/>
</dbReference>
<protein>
    <submittedName>
        <fullName evidence="2">Uncharacterized protein</fullName>
    </submittedName>
</protein>
<reference evidence="2" key="1">
    <citation type="submission" date="2013-12" db="EMBL/GenBank/DDBJ databases">
        <authorList>
            <person name="Genoscope - CEA"/>
        </authorList>
    </citation>
    <scope>NUCLEOTIDE SEQUENCE</scope>
    <source>
        <strain evidence="2">CBS 1993</strain>
    </source>
</reference>
<feature type="compositionally biased region" description="Low complexity" evidence="1">
    <location>
        <begin position="157"/>
        <end position="167"/>
    </location>
</feature>